<evidence type="ECO:0000313" key="1">
    <source>
        <dbReference type="EMBL" id="RED99775.1"/>
    </source>
</evidence>
<dbReference type="SUPFAM" id="SSF56935">
    <property type="entry name" value="Porins"/>
    <property type="match status" value="1"/>
</dbReference>
<dbReference type="RefSeq" id="WP_115867798.1">
    <property type="nucleotide sequence ID" value="NZ_QREG01000007.1"/>
</dbReference>
<sequence length="354" mass="39742">MTRIISFIFISLLFLKFYNVNGQDSEMKFGFYLDTYYAYDFSKPTENQRLYVTQHDQHNAFQLNHGIIKGAYDGERVRGSLALQTGTYPANNYSAEPDKLYQMIYEGYAGVKVGKKGWVDVGIFGGHFGYESALAMDRALYSPALATEYTPYYQSGVRYTQPLSENTEIRAVVLNGWQNIGETNNNKAVGLAIDHRFGEQFMVSYGNYYGKENDGDSAVNRFHNNFLIELAPVNKLKIVAIADYTRQEVPNASDHHTTTFLTGIISYEVIDRWSLAGRYEYVVDQNALLLPAHVGEFIMNIASLTVSHQLNDAANFKLEGKLYRGPYDNFVGENGVGDATIVVSTGLMIKLGAL</sequence>
<dbReference type="EMBL" id="QREG01000007">
    <property type="protein sequence ID" value="RED99775.1"/>
    <property type="molecule type" value="Genomic_DNA"/>
</dbReference>
<comment type="caution">
    <text evidence="1">The sequence shown here is derived from an EMBL/GenBank/DDBJ whole genome shotgun (WGS) entry which is preliminary data.</text>
</comment>
<dbReference type="AlphaFoldDB" id="A0A3D9L4Q0"/>
<dbReference type="Pfam" id="PF07642">
    <property type="entry name" value="BBP2"/>
    <property type="match status" value="1"/>
</dbReference>
<keyword evidence="2" id="KW-1185">Reference proteome</keyword>
<protein>
    <submittedName>
        <fullName evidence="1">Putative OmpL-like beta-barrel porin-2</fullName>
    </submittedName>
</protein>
<reference evidence="1 2" key="1">
    <citation type="submission" date="2018-07" db="EMBL/GenBank/DDBJ databases">
        <title>Genomic Encyclopedia of Type Strains, Phase IV (KMG-IV): sequencing the most valuable type-strain genomes for metagenomic binning, comparative biology and taxonomic classification.</title>
        <authorList>
            <person name="Goeker M."/>
        </authorList>
    </citation>
    <scope>NUCLEOTIDE SEQUENCE [LARGE SCALE GENOMIC DNA]</scope>
    <source>
        <strain evidence="1 2">DSM 4134</strain>
    </source>
</reference>
<proteinExistence type="predicted"/>
<evidence type="ECO:0000313" key="2">
    <source>
        <dbReference type="Proteomes" id="UP000256779"/>
    </source>
</evidence>
<gene>
    <name evidence="1" type="ORF">C7460_10757</name>
</gene>
<dbReference type="InterPro" id="IPR011486">
    <property type="entry name" value="BBP2"/>
</dbReference>
<organism evidence="1 2">
    <name type="scientific">Marinoscillum furvescens DSM 4134</name>
    <dbReference type="NCBI Taxonomy" id="1122208"/>
    <lineage>
        <taxon>Bacteria</taxon>
        <taxon>Pseudomonadati</taxon>
        <taxon>Bacteroidota</taxon>
        <taxon>Cytophagia</taxon>
        <taxon>Cytophagales</taxon>
        <taxon>Reichenbachiellaceae</taxon>
        <taxon>Marinoscillum</taxon>
    </lineage>
</organism>
<dbReference type="Proteomes" id="UP000256779">
    <property type="component" value="Unassembled WGS sequence"/>
</dbReference>
<accession>A0A3D9L4Q0</accession>
<name>A0A3D9L4Q0_MARFU</name>
<dbReference type="OrthoDB" id="103154at2"/>